<dbReference type="EMBL" id="JAHQIW010000416">
    <property type="protein sequence ID" value="KAJ1348019.1"/>
    <property type="molecule type" value="Genomic_DNA"/>
</dbReference>
<dbReference type="AlphaFoldDB" id="A0AAD5MI13"/>
<gene>
    <name evidence="1" type="ORF">KIN20_003229</name>
</gene>
<keyword evidence="2" id="KW-1185">Reference proteome</keyword>
<evidence type="ECO:0000313" key="1">
    <source>
        <dbReference type="EMBL" id="KAJ1348019.1"/>
    </source>
</evidence>
<dbReference type="Proteomes" id="UP001196413">
    <property type="component" value="Unassembled WGS sequence"/>
</dbReference>
<accession>A0AAD5MI13</accession>
<comment type="caution">
    <text evidence="1">The sequence shown here is derived from an EMBL/GenBank/DDBJ whole genome shotgun (WGS) entry which is preliminary data.</text>
</comment>
<evidence type="ECO:0000313" key="2">
    <source>
        <dbReference type="Proteomes" id="UP001196413"/>
    </source>
</evidence>
<sequence length="78" mass="8512">MLVGHLSVIVLKDIFNTAEGIAMKQAHCILVGSTVTALCDGVMDSNPRNCNLAYNSSYKKNGDYDLLHEESNNESLSH</sequence>
<reference evidence="1" key="1">
    <citation type="submission" date="2021-06" db="EMBL/GenBank/DDBJ databases">
        <title>Parelaphostrongylus tenuis whole genome reference sequence.</title>
        <authorList>
            <person name="Garwood T.J."/>
            <person name="Larsen P.A."/>
            <person name="Fountain-Jones N.M."/>
            <person name="Garbe J.R."/>
            <person name="Macchietto M.G."/>
            <person name="Kania S.A."/>
            <person name="Gerhold R.W."/>
            <person name="Richards J.E."/>
            <person name="Wolf T.M."/>
        </authorList>
    </citation>
    <scope>NUCLEOTIDE SEQUENCE</scope>
    <source>
        <strain evidence="1">MNPRO001-30</strain>
        <tissue evidence="1">Meninges</tissue>
    </source>
</reference>
<name>A0AAD5MI13_PARTN</name>
<proteinExistence type="predicted"/>
<organism evidence="1 2">
    <name type="scientific">Parelaphostrongylus tenuis</name>
    <name type="common">Meningeal worm</name>
    <dbReference type="NCBI Taxonomy" id="148309"/>
    <lineage>
        <taxon>Eukaryota</taxon>
        <taxon>Metazoa</taxon>
        <taxon>Ecdysozoa</taxon>
        <taxon>Nematoda</taxon>
        <taxon>Chromadorea</taxon>
        <taxon>Rhabditida</taxon>
        <taxon>Rhabditina</taxon>
        <taxon>Rhabditomorpha</taxon>
        <taxon>Strongyloidea</taxon>
        <taxon>Metastrongylidae</taxon>
        <taxon>Parelaphostrongylus</taxon>
    </lineage>
</organism>
<protein>
    <submittedName>
        <fullName evidence="1">Uncharacterized protein</fullName>
    </submittedName>
</protein>